<sequence>MSGNFEEELENIKASLKHLGAIEESLVSDNYLESRSVSDLESHQDTEHAYRQMPPSNDWAMKTSSEVDSERSFVNERTLLQCNEIIKEKSNLINRLYNCIEELKGEIQELTASLDYHMQINHELEKELEFYRYSKEPNDNYDIQFLQSEYRLLQEKYDDALNQIRSKDLKNAELNEIIATFKNNVENTPSSIFQNSMQYSMIENTPPKQMPDYSPADDLLSEIARELQLNSSKDILPRVIHLKEYYSHSKEFRKLYKKLAECMIKKIGKSNITGLPTCMSIWKWTSAELESLQQILVLSKCKSIPELLEKLKSR</sequence>
<evidence type="ECO:0000256" key="1">
    <source>
        <dbReference type="SAM" id="Coils"/>
    </source>
</evidence>
<comment type="caution">
    <text evidence="3">The sequence shown here is derived from an EMBL/GenBank/DDBJ whole genome shotgun (WGS) entry which is preliminary data.</text>
</comment>
<gene>
    <name evidence="3" type="ORF">SteCoe_12598</name>
</gene>
<name>A0A1R2CAD1_9CILI</name>
<feature type="coiled-coil region" evidence="1">
    <location>
        <begin position="86"/>
        <end position="113"/>
    </location>
</feature>
<feature type="compositionally biased region" description="Basic and acidic residues" evidence="2">
    <location>
        <begin position="37"/>
        <end position="50"/>
    </location>
</feature>
<dbReference type="Proteomes" id="UP000187209">
    <property type="component" value="Unassembled WGS sequence"/>
</dbReference>
<evidence type="ECO:0000313" key="4">
    <source>
        <dbReference type="Proteomes" id="UP000187209"/>
    </source>
</evidence>
<dbReference type="EMBL" id="MPUH01000220">
    <property type="protein sequence ID" value="OMJ85966.1"/>
    <property type="molecule type" value="Genomic_DNA"/>
</dbReference>
<dbReference type="AlphaFoldDB" id="A0A1R2CAD1"/>
<feature type="region of interest" description="Disordered" evidence="2">
    <location>
        <begin position="37"/>
        <end position="58"/>
    </location>
</feature>
<organism evidence="3 4">
    <name type="scientific">Stentor coeruleus</name>
    <dbReference type="NCBI Taxonomy" id="5963"/>
    <lineage>
        <taxon>Eukaryota</taxon>
        <taxon>Sar</taxon>
        <taxon>Alveolata</taxon>
        <taxon>Ciliophora</taxon>
        <taxon>Postciliodesmatophora</taxon>
        <taxon>Heterotrichea</taxon>
        <taxon>Heterotrichida</taxon>
        <taxon>Stentoridae</taxon>
        <taxon>Stentor</taxon>
    </lineage>
</organism>
<evidence type="ECO:0000256" key="2">
    <source>
        <dbReference type="SAM" id="MobiDB-lite"/>
    </source>
</evidence>
<protein>
    <submittedName>
        <fullName evidence="3">Uncharacterized protein</fullName>
    </submittedName>
</protein>
<proteinExistence type="predicted"/>
<reference evidence="3 4" key="1">
    <citation type="submission" date="2016-11" db="EMBL/GenBank/DDBJ databases">
        <title>The macronuclear genome of Stentor coeruleus: a giant cell with tiny introns.</title>
        <authorList>
            <person name="Slabodnick M."/>
            <person name="Ruby J.G."/>
            <person name="Reiff S.B."/>
            <person name="Swart E.C."/>
            <person name="Gosai S."/>
            <person name="Prabakaran S."/>
            <person name="Witkowska E."/>
            <person name="Larue G.E."/>
            <person name="Fisher S."/>
            <person name="Freeman R.M."/>
            <person name="Gunawardena J."/>
            <person name="Chu W."/>
            <person name="Stover N.A."/>
            <person name="Gregory B.D."/>
            <person name="Nowacki M."/>
            <person name="Derisi J."/>
            <person name="Roy S.W."/>
            <person name="Marshall W.F."/>
            <person name="Sood P."/>
        </authorList>
    </citation>
    <scope>NUCLEOTIDE SEQUENCE [LARGE SCALE GENOMIC DNA]</scope>
    <source>
        <strain evidence="3">WM001</strain>
    </source>
</reference>
<keyword evidence="4" id="KW-1185">Reference proteome</keyword>
<keyword evidence="1" id="KW-0175">Coiled coil</keyword>
<evidence type="ECO:0000313" key="3">
    <source>
        <dbReference type="EMBL" id="OMJ85966.1"/>
    </source>
</evidence>
<accession>A0A1R2CAD1</accession>